<dbReference type="Proteomes" id="UP001062901">
    <property type="component" value="Unassembled WGS sequence"/>
</dbReference>
<evidence type="ECO:0000256" key="3">
    <source>
        <dbReference type="ARBA" id="ARBA00005133"/>
    </source>
</evidence>
<evidence type="ECO:0000256" key="5">
    <source>
        <dbReference type="ARBA" id="ARBA00022490"/>
    </source>
</evidence>
<dbReference type="PANTHER" id="PTHR43090">
    <property type="entry name" value="1-(5-PHOSPHORIBOSYL)-5-[(5-PHOSPHORIBOSYLAMINO)METHYLIDENEAMINO] IMIDAZOLE-4-CARBOXAMIDE ISOMERASE"/>
    <property type="match status" value="1"/>
</dbReference>
<keyword evidence="14" id="KW-1185">Reference proteome</keyword>
<evidence type="ECO:0000256" key="4">
    <source>
        <dbReference type="ARBA" id="ARBA00009667"/>
    </source>
</evidence>
<protein>
    <recommendedName>
        <fullName evidence="9 11">1-(5-phosphoribosyl)-5-[(5-phosphoribosylamino)methylideneamino] imidazole-4-carboxamide isomerase</fullName>
        <ecNumber evidence="9 11">5.3.1.16</ecNumber>
    </recommendedName>
    <alternativeName>
        <fullName evidence="9">Phosphoribosylformimino-5-aminoimidazole carboxamide ribotide isomerase</fullName>
    </alternativeName>
</protein>
<comment type="similarity">
    <text evidence="4 9 10">Belongs to the HisA/HisF family.</text>
</comment>
<gene>
    <name evidence="9" type="primary">hisA</name>
    <name evidence="13" type="ORF">AA15669_1752</name>
</gene>
<comment type="pathway">
    <text evidence="3 9 11">Amino-acid biosynthesis; L-histidine biosynthesis; L-histidine from 5-phospho-alpha-D-ribose 1-diphosphate: step 4/9.</text>
</comment>
<dbReference type="Gene3D" id="3.20.20.70">
    <property type="entry name" value="Aldolase class I"/>
    <property type="match status" value="1"/>
</dbReference>
<evidence type="ECO:0000256" key="2">
    <source>
        <dbReference type="ARBA" id="ARBA00004496"/>
    </source>
</evidence>
<evidence type="ECO:0000256" key="10">
    <source>
        <dbReference type="RuleBase" id="RU003657"/>
    </source>
</evidence>
<dbReference type="Pfam" id="PF00583">
    <property type="entry name" value="Acetyltransf_1"/>
    <property type="match status" value="1"/>
</dbReference>
<dbReference type="EMBL" id="BAQD01000087">
    <property type="protein sequence ID" value="GBQ08359.1"/>
    <property type="molecule type" value="Genomic_DNA"/>
</dbReference>
<keyword evidence="7 9" id="KW-0368">Histidine biosynthesis</keyword>
<evidence type="ECO:0000256" key="1">
    <source>
        <dbReference type="ARBA" id="ARBA00000901"/>
    </source>
</evidence>
<comment type="caution">
    <text evidence="13">The sequence shown here is derived from an EMBL/GenBank/DDBJ whole genome shotgun (WGS) entry which is preliminary data.</text>
</comment>
<dbReference type="PROSITE" id="PS51186">
    <property type="entry name" value="GNAT"/>
    <property type="match status" value="1"/>
</dbReference>
<dbReference type="SUPFAM" id="SSF51366">
    <property type="entry name" value="Ribulose-phoshate binding barrel"/>
    <property type="match status" value="1"/>
</dbReference>
<dbReference type="InterPro" id="IPR006062">
    <property type="entry name" value="His_biosynth"/>
</dbReference>
<dbReference type="CDD" id="cd04732">
    <property type="entry name" value="HisA"/>
    <property type="match status" value="1"/>
</dbReference>
<feature type="active site" description="Proton donor" evidence="9">
    <location>
        <position position="353"/>
    </location>
</feature>
<evidence type="ECO:0000313" key="13">
    <source>
        <dbReference type="EMBL" id="GBQ08359.1"/>
    </source>
</evidence>
<reference evidence="13" key="1">
    <citation type="submission" date="2013-04" db="EMBL/GenBank/DDBJ databases">
        <title>The genome sequencing project of 58 acetic acid bacteria.</title>
        <authorList>
            <person name="Okamoto-Kainuma A."/>
            <person name="Ishikawa M."/>
            <person name="Umino S."/>
            <person name="Koizumi Y."/>
            <person name="Shiwa Y."/>
            <person name="Yoshikawa H."/>
            <person name="Matsutani M."/>
            <person name="Matsushita K."/>
        </authorList>
    </citation>
    <scope>NUCLEOTIDE SEQUENCE</scope>
    <source>
        <strain evidence="13">DSM 15669</strain>
    </source>
</reference>
<dbReference type="EC" id="5.3.1.16" evidence="9 11"/>
<keyword evidence="6 9" id="KW-0028">Amino-acid biosynthesis</keyword>
<dbReference type="HAMAP" id="MF_01014">
    <property type="entry name" value="HisA"/>
    <property type="match status" value="1"/>
</dbReference>
<evidence type="ECO:0000256" key="8">
    <source>
        <dbReference type="ARBA" id="ARBA00023235"/>
    </source>
</evidence>
<evidence type="ECO:0000259" key="12">
    <source>
        <dbReference type="PROSITE" id="PS51186"/>
    </source>
</evidence>
<dbReference type="InterPro" id="IPR044524">
    <property type="entry name" value="Isoase_HisA-like"/>
</dbReference>
<accession>A0ABQ0P0N4</accession>
<dbReference type="SUPFAM" id="SSF55729">
    <property type="entry name" value="Acyl-CoA N-acyltransferases (Nat)"/>
    <property type="match status" value="1"/>
</dbReference>
<comment type="catalytic activity">
    <reaction evidence="1 9 11">
        <text>1-(5-phospho-beta-D-ribosyl)-5-[(5-phospho-beta-D-ribosylamino)methylideneamino]imidazole-4-carboxamide = 5-[(5-phospho-1-deoxy-D-ribulos-1-ylimino)methylamino]-1-(5-phospho-beta-D-ribosyl)imidazole-4-carboxamide</text>
        <dbReference type="Rhea" id="RHEA:15469"/>
        <dbReference type="ChEBI" id="CHEBI:58435"/>
        <dbReference type="ChEBI" id="CHEBI:58525"/>
        <dbReference type="EC" id="5.3.1.16"/>
    </reaction>
</comment>
<organism evidence="13 14">
    <name type="scientific">Saccharibacter floricola DSM 15669</name>
    <dbReference type="NCBI Taxonomy" id="1123227"/>
    <lineage>
        <taxon>Bacteria</taxon>
        <taxon>Pseudomonadati</taxon>
        <taxon>Pseudomonadota</taxon>
        <taxon>Alphaproteobacteria</taxon>
        <taxon>Acetobacterales</taxon>
        <taxon>Acetobacteraceae</taxon>
        <taxon>Saccharibacter</taxon>
    </lineage>
</organism>
<evidence type="ECO:0000256" key="7">
    <source>
        <dbReference type="ARBA" id="ARBA00023102"/>
    </source>
</evidence>
<dbReference type="PANTHER" id="PTHR43090:SF2">
    <property type="entry name" value="1-(5-PHOSPHORIBOSYL)-5-[(5-PHOSPHORIBOSYLAMINO)METHYLIDENEAMINO] IMIDAZOLE-4-CARBOXAMIDE ISOMERASE"/>
    <property type="match status" value="1"/>
</dbReference>
<dbReference type="InterPro" id="IPR016181">
    <property type="entry name" value="Acyl_CoA_acyltransferase"/>
</dbReference>
<dbReference type="InterPro" id="IPR006063">
    <property type="entry name" value="HisA_bact_arch"/>
</dbReference>
<name>A0ABQ0P0N4_9PROT</name>
<dbReference type="NCBIfam" id="TIGR00007">
    <property type="entry name" value="1-(5-phosphoribosyl)-5-[(5-phosphoribosylamino)methylideneamino]imidazole-4-carboxamide isomerase"/>
    <property type="match status" value="1"/>
</dbReference>
<dbReference type="InterPro" id="IPR011060">
    <property type="entry name" value="RibuloseP-bd_barrel"/>
</dbReference>
<feature type="active site" description="Proton acceptor" evidence="9">
    <location>
        <position position="232"/>
    </location>
</feature>
<comment type="subcellular location">
    <subcellularLocation>
        <location evidence="2 9 11">Cytoplasm</location>
    </subcellularLocation>
</comment>
<evidence type="ECO:0000256" key="9">
    <source>
        <dbReference type="HAMAP-Rule" id="MF_01014"/>
    </source>
</evidence>
<sequence length="469" mass="50323">MTEMVLSPSQGLSTTSPSSEVIMIDRATSPLSQEDMDALIEATTAAIIDGGTFGWLYPPGPQDMQRFFEGLLLVPERELFLVRDHEGVVCGAGLLAHPTSRSELYSPKACLSSLFIAPYARRRGYGLALITTMVKRAQRRGSKVVNCEVREDQHAAIQLIAKLDFTHWGTHPYYTRIEGQTVRGLFFSKLVVPEQEVAQWQPADMPAASAASHDEPAASPAPSGLTLYPAIDLKGGACVRLRQGEMDDATHYSDNPPAQAQLFADAGCTHLHVVDLDGAFAGHSANADAVEKIIANTALPVQLGGGLRDMRTIERWLQAGVSRVILGSAAVKDPDLVRQAARAWPGRVVAGIDARQGRVATEGWAEVSELTAIDLAKRMEDAGVARIIFTEISRDGMLEGLDLEQTAELARSVSIPVIASGGVGNLDHLKALRNIAQDVPGIEGVIVGRALYDGRISLPDALKVLEAPC</sequence>
<dbReference type="InterPro" id="IPR023016">
    <property type="entry name" value="HisA/PriA"/>
</dbReference>
<evidence type="ECO:0000313" key="14">
    <source>
        <dbReference type="Proteomes" id="UP001062901"/>
    </source>
</evidence>
<evidence type="ECO:0000256" key="6">
    <source>
        <dbReference type="ARBA" id="ARBA00022605"/>
    </source>
</evidence>
<proteinExistence type="inferred from homology"/>
<feature type="domain" description="N-acetyltransferase" evidence="12">
    <location>
        <begin position="26"/>
        <end position="192"/>
    </location>
</feature>
<dbReference type="Pfam" id="PF00977">
    <property type="entry name" value="His_biosynth"/>
    <property type="match status" value="1"/>
</dbReference>
<dbReference type="InterPro" id="IPR013785">
    <property type="entry name" value="Aldolase_TIM"/>
</dbReference>
<keyword evidence="8 9" id="KW-0413">Isomerase</keyword>
<dbReference type="Gene3D" id="3.40.630.30">
    <property type="match status" value="1"/>
</dbReference>
<dbReference type="InterPro" id="IPR000182">
    <property type="entry name" value="GNAT_dom"/>
</dbReference>
<evidence type="ECO:0000256" key="11">
    <source>
        <dbReference type="RuleBase" id="RU003658"/>
    </source>
</evidence>
<dbReference type="CDD" id="cd04301">
    <property type="entry name" value="NAT_SF"/>
    <property type="match status" value="1"/>
</dbReference>
<keyword evidence="5 9" id="KW-0963">Cytoplasm</keyword>